<evidence type="ECO:0000256" key="2">
    <source>
        <dbReference type="ARBA" id="ARBA00017294"/>
    </source>
</evidence>
<feature type="region of interest" description="Disordered" evidence="3">
    <location>
        <begin position="207"/>
        <end position="226"/>
    </location>
</feature>
<feature type="domain" description="Kri1-like C-terminal" evidence="4">
    <location>
        <begin position="441"/>
        <end position="517"/>
    </location>
</feature>
<evidence type="ECO:0000256" key="3">
    <source>
        <dbReference type="SAM" id="MobiDB-lite"/>
    </source>
</evidence>
<dbReference type="PANTHER" id="PTHR14490">
    <property type="entry name" value="ZINC FINGER, ZZ TYPE"/>
    <property type="match status" value="1"/>
</dbReference>
<reference evidence="5 6" key="1">
    <citation type="submission" date="2017-07" db="EMBL/GenBank/DDBJ databases">
        <authorList>
            <person name="Talla V."/>
            <person name="Backstrom N."/>
        </authorList>
    </citation>
    <scope>NUCLEOTIDE SEQUENCE [LARGE SCALE GENOMIC DNA]</scope>
</reference>
<protein>
    <recommendedName>
        <fullName evidence="2">Protein KRI1 homolog</fullName>
    </recommendedName>
</protein>
<dbReference type="GO" id="GO:0000447">
    <property type="term" value="P:endonucleolytic cleavage in ITS1 to separate SSU-rRNA from 5.8S rRNA and LSU-rRNA from tricistronic rRNA transcript (SSU-rRNA, 5.8S rRNA, LSU-rRNA)"/>
    <property type="evidence" value="ECO:0007669"/>
    <property type="project" value="TreeGrafter"/>
</dbReference>
<name>A0A5E4QJQ0_9NEOP</name>
<dbReference type="PANTHER" id="PTHR14490:SF5">
    <property type="entry name" value="PROTEIN KRI1 HOMOLOG"/>
    <property type="match status" value="1"/>
</dbReference>
<dbReference type="Proteomes" id="UP000324832">
    <property type="component" value="Unassembled WGS sequence"/>
</dbReference>
<feature type="compositionally biased region" description="Acidic residues" evidence="3">
    <location>
        <begin position="216"/>
        <end position="225"/>
    </location>
</feature>
<gene>
    <name evidence="5" type="ORF">LSINAPIS_LOCUS9103</name>
</gene>
<dbReference type="Pfam" id="PF05178">
    <property type="entry name" value="Kri1"/>
    <property type="match status" value="1"/>
</dbReference>
<evidence type="ECO:0000313" key="6">
    <source>
        <dbReference type="Proteomes" id="UP000324832"/>
    </source>
</evidence>
<feature type="compositionally biased region" description="Acidic residues" evidence="3">
    <location>
        <begin position="52"/>
        <end position="69"/>
    </location>
</feature>
<dbReference type="GO" id="GO:0005730">
    <property type="term" value="C:nucleolus"/>
    <property type="evidence" value="ECO:0007669"/>
    <property type="project" value="TreeGrafter"/>
</dbReference>
<feature type="compositionally biased region" description="Basic and acidic residues" evidence="3">
    <location>
        <begin position="259"/>
        <end position="283"/>
    </location>
</feature>
<accession>A0A5E4QJQ0</accession>
<evidence type="ECO:0000259" key="4">
    <source>
        <dbReference type="Pfam" id="PF12936"/>
    </source>
</evidence>
<organism evidence="5 6">
    <name type="scientific">Leptidea sinapis</name>
    <dbReference type="NCBI Taxonomy" id="189913"/>
    <lineage>
        <taxon>Eukaryota</taxon>
        <taxon>Metazoa</taxon>
        <taxon>Ecdysozoa</taxon>
        <taxon>Arthropoda</taxon>
        <taxon>Hexapoda</taxon>
        <taxon>Insecta</taxon>
        <taxon>Pterygota</taxon>
        <taxon>Neoptera</taxon>
        <taxon>Endopterygota</taxon>
        <taxon>Lepidoptera</taxon>
        <taxon>Glossata</taxon>
        <taxon>Ditrysia</taxon>
        <taxon>Papilionoidea</taxon>
        <taxon>Pieridae</taxon>
        <taxon>Dismorphiinae</taxon>
        <taxon>Leptidea</taxon>
    </lineage>
</organism>
<evidence type="ECO:0000313" key="5">
    <source>
        <dbReference type="EMBL" id="VVC97921.1"/>
    </source>
</evidence>
<feature type="region of interest" description="Disordered" evidence="3">
    <location>
        <begin position="39"/>
        <end position="69"/>
    </location>
</feature>
<feature type="region of interest" description="Disordered" evidence="3">
    <location>
        <begin position="250"/>
        <end position="283"/>
    </location>
</feature>
<comment type="similarity">
    <text evidence="1">Belongs to the KRI1 family.</text>
</comment>
<dbReference type="GO" id="GO:0030686">
    <property type="term" value="C:90S preribosome"/>
    <property type="evidence" value="ECO:0007669"/>
    <property type="project" value="TreeGrafter"/>
</dbReference>
<dbReference type="Pfam" id="PF12936">
    <property type="entry name" value="Kri1_C"/>
    <property type="match status" value="1"/>
</dbReference>
<keyword evidence="6" id="KW-1185">Reference proteome</keyword>
<evidence type="ECO:0000256" key="1">
    <source>
        <dbReference type="ARBA" id="ARBA00007473"/>
    </source>
</evidence>
<dbReference type="InterPro" id="IPR024626">
    <property type="entry name" value="Kri1-like_C"/>
</dbReference>
<sequence>MNKKHLFDNDSDTEEVSLKTENEYAKKYDKWREKEELHKLEQKYGSNGSEGSESDSEDESDVPPEVSEEVETQFLKTLSLLKTKDPRIYDPGFKFFNDQVEIGKEKDKELRKVTFADSDEDEDDDNPNIFTIEKKAEIVEPKVKIIGKSEEAKLKDYLTGKAEHIDDEVERDLAPLKNLWSDPKLNEGEAFLRDYILNKRYLGDDEGVSEAKVRDDEELEEDEKTVEEQGKFERAFNFRFEEPDDEYLKRYPRTMNSIRPKDERRSRKRAELRSRKEQEKQKKMEEIARLKALKLKEIQEKIAKIKQVTGNEDLAFKDEDIEGDFDPEQHDRRMKAIFDEQYYGAADHEKPDFPDLDQELEIENWDKYNKEDEERVDDDVHCEDDNFNMDADYDPKAAKANLLEELKRNQSKRRRNRKRKSKLAELLATEKPTFTPGVDKTYSEFMEEYYKMDCEDVIGDLPTRFKYREVVPNDFGLTVEEWVPLKRIVKYRPEDAEKGDVNTYRQKAADSELKKKVLPSLFRHVAETRNNCC</sequence>
<dbReference type="EMBL" id="FZQP02003333">
    <property type="protein sequence ID" value="VVC97921.1"/>
    <property type="molecule type" value="Genomic_DNA"/>
</dbReference>
<proteinExistence type="inferred from homology"/>
<dbReference type="InterPro" id="IPR018034">
    <property type="entry name" value="Kri1"/>
</dbReference>
<dbReference type="AlphaFoldDB" id="A0A5E4QJQ0"/>